<gene>
    <name evidence="3" type="ORF">EHS24_009454</name>
</gene>
<keyword evidence="2" id="KW-0472">Membrane</keyword>
<keyword evidence="2" id="KW-1133">Transmembrane helix</keyword>
<keyword evidence="4" id="KW-1185">Reference proteome</keyword>
<dbReference type="AlphaFoldDB" id="A0A427XM22"/>
<comment type="caution">
    <text evidence="3">The sequence shown here is derived from an EMBL/GenBank/DDBJ whole genome shotgun (WGS) entry which is preliminary data.</text>
</comment>
<feature type="transmembrane region" description="Helical" evidence="2">
    <location>
        <begin position="316"/>
        <end position="339"/>
    </location>
</feature>
<feature type="transmembrane region" description="Helical" evidence="2">
    <location>
        <begin position="369"/>
        <end position="389"/>
    </location>
</feature>
<dbReference type="Proteomes" id="UP000279236">
    <property type="component" value="Unassembled WGS sequence"/>
</dbReference>
<dbReference type="OrthoDB" id="2575673at2759"/>
<proteinExistence type="predicted"/>
<feature type="compositionally biased region" description="Low complexity" evidence="1">
    <location>
        <begin position="471"/>
        <end position="480"/>
    </location>
</feature>
<protein>
    <submittedName>
        <fullName evidence="3">Uncharacterized protein</fullName>
    </submittedName>
</protein>
<dbReference type="GeneID" id="39593997"/>
<feature type="transmembrane region" description="Helical" evidence="2">
    <location>
        <begin position="275"/>
        <end position="295"/>
    </location>
</feature>
<dbReference type="RefSeq" id="XP_028474903.1">
    <property type="nucleotide sequence ID" value="XM_028624735.1"/>
</dbReference>
<evidence type="ECO:0000313" key="4">
    <source>
        <dbReference type="Proteomes" id="UP000279236"/>
    </source>
</evidence>
<feature type="transmembrane region" description="Helical" evidence="2">
    <location>
        <begin position="134"/>
        <end position="156"/>
    </location>
</feature>
<feature type="compositionally biased region" description="Acidic residues" evidence="1">
    <location>
        <begin position="436"/>
        <end position="447"/>
    </location>
</feature>
<organism evidence="3 4">
    <name type="scientific">Apiotrichum porosum</name>
    <dbReference type="NCBI Taxonomy" id="105984"/>
    <lineage>
        <taxon>Eukaryota</taxon>
        <taxon>Fungi</taxon>
        <taxon>Dikarya</taxon>
        <taxon>Basidiomycota</taxon>
        <taxon>Agaricomycotina</taxon>
        <taxon>Tremellomycetes</taxon>
        <taxon>Trichosporonales</taxon>
        <taxon>Trichosporonaceae</taxon>
        <taxon>Apiotrichum</taxon>
    </lineage>
</organism>
<accession>A0A427XM22</accession>
<dbReference type="EMBL" id="RSCE01000009">
    <property type="protein sequence ID" value="RSH79794.1"/>
    <property type="molecule type" value="Genomic_DNA"/>
</dbReference>
<sequence length="511" mass="54367">MPPLLTACQSRWALHSLVAILSAVAIASSSAPVSGTGMYNGMMGDLRGVVVIVGGVGLLGIGLLRAASFLPRPWRVYTDRIEFTFVAMLWIVWTSATMAFSHFTVDRGVCFNPDNRAKGELHLPSCPLLTFDLALLHLLSTSTLALMLVVLSTVLAPGYHLSHSTSYDADAEQLQSSPKGGGLVLWDLALAPIEQGAGERDRLHVERYGATEPEASGSGSGTSDAQEAGTVGILPRDKFAEGRVTSYGLLLACSLGVVGSAAAIAGGDATGGSPFILAVGAISSIFSTACLALHFSRRGHVAGKLDDTFLARHDRAIEVAGSASLFLLWPLAAVIYTLLPAMAYRPCADPATSSTPAPDLESPASPQTLCYFSCAAISLAWLAAWVVLVRMLGLVFPMPELGWTPKREAYEGPEARGLLAPEPERDRGHDVVVEEMDDEEAGDEDDQFALRSKPSWSSRVRGYVPKRKSKSTPSQTVLSSSPPPPPPRPQVKWGRLVAGEEFELEDDADDE</sequence>
<evidence type="ECO:0000256" key="1">
    <source>
        <dbReference type="SAM" id="MobiDB-lite"/>
    </source>
</evidence>
<feature type="transmembrane region" description="Helical" evidence="2">
    <location>
        <begin position="12"/>
        <end position="29"/>
    </location>
</feature>
<feature type="region of interest" description="Disordered" evidence="1">
    <location>
        <begin position="436"/>
        <end position="493"/>
    </location>
</feature>
<evidence type="ECO:0000313" key="3">
    <source>
        <dbReference type="EMBL" id="RSH79794.1"/>
    </source>
</evidence>
<feature type="transmembrane region" description="Helical" evidence="2">
    <location>
        <begin position="83"/>
        <end position="103"/>
    </location>
</feature>
<keyword evidence="2" id="KW-0812">Transmembrane</keyword>
<reference evidence="3 4" key="1">
    <citation type="submission" date="2018-11" db="EMBL/GenBank/DDBJ databases">
        <title>Genome sequence of Apiotrichum porosum DSM 27194.</title>
        <authorList>
            <person name="Aliyu H."/>
            <person name="Gorte O."/>
            <person name="Ochsenreither K."/>
        </authorList>
    </citation>
    <scope>NUCLEOTIDE SEQUENCE [LARGE SCALE GENOMIC DNA]</scope>
    <source>
        <strain evidence="3 4">DSM 27194</strain>
    </source>
</reference>
<name>A0A427XM22_9TREE</name>
<feature type="transmembrane region" description="Helical" evidence="2">
    <location>
        <begin position="49"/>
        <end position="71"/>
    </location>
</feature>
<evidence type="ECO:0000256" key="2">
    <source>
        <dbReference type="SAM" id="Phobius"/>
    </source>
</evidence>
<feature type="transmembrane region" description="Helical" evidence="2">
    <location>
        <begin position="244"/>
        <end position="263"/>
    </location>
</feature>